<dbReference type="AlphaFoldDB" id="A0A0B7FAB6"/>
<proteinExistence type="predicted"/>
<name>A0A0B7FAB6_THACB</name>
<protein>
    <submittedName>
        <fullName evidence="1">Uncharacterized protein</fullName>
    </submittedName>
</protein>
<evidence type="ECO:0000313" key="2">
    <source>
        <dbReference type="Proteomes" id="UP000059188"/>
    </source>
</evidence>
<evidence type="ECO:0000313" key="1">
    <source>
        <dbReference type="EMBL" id="CEL55006.1"/>
    </source>
</evidence>
<dbReference type="Proteomes" id="UP000059188">
    <property type="component" value="Unassembled WGS sequence"/>
</dbReference>
<accession>A0A0B7FAB6</accession>
<gene>
    <name evidence="1" type="ORF">RSOLAG1IB_11818</name>
</gene>
<sequence>MFVTQRPGYSTNLHDLCSTRLPIYIILRSIAVCPALPNLRTLCHQLVVSIGGDQGRSRRKLQASAKLGWYPCQSPTMRTHHPSILINPPPIAVVIVVWAGPRCQNLI</sequence>
<keyword evidence="2" id="KW-1185">Reference proteome</keyword>
<organism evidence="1 2">
    <name type="scientific">Thanatephorus cucumeris (strain AG1-IB / isolate 7/3/14)</name>
    <name type="common">Lettuce bottom rot fungus</name>
    <name type="synonym">Rhizoctonia solani</name>
    <dbReference type="NCBI Taxonomy" id="1108050"/>
    <lineage>
        <taxon>Eukaryota</taxon>
        <taxon>Fungi</taxon>
        <taxon>Dikarya</taxon>
        <taxon>Basidiomycota</taxon>
        <taxon>Agaricomycotina</taxon>
        <taxon>Agaricomycetes</taxon>
        <taxon>Cantharellales</taxon>
        <taxon>Ceratobasidiaceae</taxon>
        <taxon>Rhizoctonia</taxon>
        <taxon>Rhizoctonia solani AG-1</taxon>
    </lineage>
</organism>
<reference evidence="1 2" key="1">
    <citation type="submission" date="2014-11" db="EMBL/GenBank/DDBJ databases">
        <authorList>
            <person name="Wibberg Daniel"/>
        </authorList>
    </citation>
    <scope>NUCLEOTIDE SEQUENCE [LARGE SCALE GENOMIC DNA]</scope>
    <source>
        <strain evidence="1">Rhizoctonia solani AG1-IB 7/3/14</strain>
    </source>
</reference>
<dbReference type="EMBL" id="LN679291">
    <property type="protein sequence ID" value="CEL55006.1"/>
    <property type="molecule type" value="Genomic_DNA"/>
</dbReference>